<keyword evidence="3" id="KW-0808">Transferase</keyword>
<comment type="catalytic activity">
    <reaction evidence="1">
        <text>S-ubiquitinyl-[E2 ubiquitin-conjugating enzyme]-L-cysteine + [acceptor protein]-L-lysine = [E2 ubiquitin-conjugating enzyme]-L-cysteine + N(6)-ubiquitinyl-[acceptor protein]-L-lysine.</text>
        <dbReference type="EC" id="2.3.2.27"/>
    </reaction>
</comment>
<keyword evidence="6" id="KW-0833">Ubl conjugation pathway</keyword>
<evidence type="ECO:0000313" key="8">
    <source>
        <dbReference type="EMBL" id="WVZ03382.1"/>
    </source>
</evidence>
<dbReference type="AlphaFoldDB" id="A0AAQ3N6E1"/>
<dbReference type="GO" id="GO:0005634">
    <property type="term" value="C:nucleus"/>
    <property type="evidence" value="ECO:0007669"/>
    <property type="project" value="TreeGrafter"/>
</dbReference>
<sequence>MPKLHIRTVVVRRRMVVRRRSHQHRFLRWQYHEQEIRGHSNSPSYVIASPYKVPETTNHSRSSSMSIQNAPVAGKMHNISREAFVQDNVPSLIDPYSDRIRRRRRHKLLYSDMRLDIDHMSYEELLELGEWIGNVDKGLLEDIIVRQMRTKTYLLPNDSEGTISKEREFDICIICEDTSLVVFFMY</sequence>
<evidence type="ECO:0000256" key="7">
    <source>
        <dbReference type="ARBA" id="ARBA00022833"/>
    </source>
</evidence>
<reference evidence="8 9" key="1">
    <citation type="journal article" date="2023" name="Life. Sci Alliance">
        <title>Evolutionary insights into 3D genome organization and epigenetic landscape of Vigna mungo.</title>
        <authorList>
            <person name="Junaid A."/>
            <person name="Singh B."/>
            <person name="Bhatia S."/>
        </authorList>
    </citation>
    <scope>NUCLEOTIDE SEQUENCE [LARGE SCALE GENOMIC DNA]</scope>
    <source>
        <strain evidence="8">Urdbean</strain>
    </source>
</reference>
<dbReference type="InterPro" id="IPR045191">
    <property type="entry name" value="MBR1/2-like"/>
</dbReference>
<keyword evidence="7" id="KW-0862">Zinc</keyword>
<dbReference type="PANTHER" id="PTHR22937:SF222">
    <property type="entry name" value="RING-TYPE E3 UBIQUITIN TRANSFERASE"/>
    <property type="match status" value="1"/>
</dbReference>
<dbReference type="EC" id="2.3.2.27" evidence="2"/>
<gene>
    <name evidence="8" type="ORF">V8G54_024188</name>
</gene>
<dbReference type="Proteomes" id="UP001374535">
    <property type="component" value="Chromosome 7"/>
</dbReference>
<proteinExistence type="predicted"/>
<organism evidence="8 9">
    <name type="scientific">Vigna mungo</name>
    <name type="common">Black gram</name>
    <name type="synonym">Phaseolus mungo</name>
    <dbReference type="NCBI Taxonomy" id="3915"/>
    <lineage>
        <taxon>Eukaryota</taxon>
        <taxon>Viridiplantae</taxon>
        <taxon>Streptophyta</taxon>
        <taxon>Embryophyta</taxon>
        <taxon>Tracheophyta</taxon>
        <taxon>Spermatophyta</taxon>
        <taxon>Magnoliopsida</taxon>
        <taxon>eudicotyledons</taxon>
        <taxon>Gunneridae</taxon>
        <taxon>Pentapetalae</taxon>
        <taxon>rosids</taxon>
        <taxon>fabids</taxon>
        <taxon>Fabales</taxon>
        <taxon>Fabaceae</taxon>
        <taxon>Papilionoideae</taxon>
        <taxon>50 kb inversion clade</taxon>
        <taxon>NPAAA clade</taxon>
        <taxon>indigoferoid/millettioid clade</taxon>
        <taxon>Phaseoleae</taxon>
        <taxon>Vigna</taxon>
    </lineage>
</organism>
<evidence type="ECO:0000256" key="5">
    <source>
        <dbReference type="ARBA" id="ARBA00022771"/>
    </source>
</evidence>
<name>A0AAQ3N6E1_VIGMU</name>
<evidence type="ECO:0000256" key="4">
    <source>
        <dbReference type="ARBA" id="ARBA00022723"/>
    </source>
</evidence>
<evidence type="ECO:0000313" key="9">
    <source>
        <dbReference type="Proteomes" id="UP001374535"/>
    </source>
</evidence>
<keyword evidence="9" id="KW-1185">Reference proteome</keyword>
<dbReference type="GO" id="GO:0061630">
    <property type="term" value="F:ubiquitin protein ligase activity"/>
    <property type="evidence" value="ECO:0007669"/>
    <property type="project" value="UniProtKB-EC"/>
</dbReference>
<protein>
    <recommendedName>
        <fullName evidence="2">RING-type E3 ubiquitin transferase</fullName>
        <ecNumber evidence="2">2.3.2.27</ecNumber>
    </recommendedName>
</protein>
<dbReference type="GO" id="GO:0008270">
    <property type="term" value="F:zinc ion binding"/>
    <property type="evidence" value="ECO:0007669"/>
    <property type="project" value="UniProtKB-KW"/>
</dbReference>
<keyword evidence="4" id="KW-0479">Metal-binding</keyword>
<evidence type="ECO:0000256" key="3">
    <source>
        <dbReference type="ARBA" id="ARBA00022679"/>
    </source>
</evidence>
<accession>A0AAQ3N6E1</accession>
<keyword evidence="5" id="KW-0863">Zinc-finger</keyword>
<evidence type="ECO:0000256" key="2">
    <source>
        <dbReference type="ARBA" id="ARBA00012483"/>
    </source>
</evidence>
<dbReference type="PANTHER" id="PTHR22937">
    <property type="entry name" value="E3 UBIQUITIN-PROTEIN LIGASE RNF165"/>
    <property type="match status" value="1"/>
</dbReference>
<evidence type="ECO:0000256" key="6">
    <source>
        <dbReference type="ARBA" id="ARBA00022786"/>
    </source>
</evidence>
<dbReference type="EMBL" id="CP144694">
    <property type="protein sequence ID" value="WVZ03382.1"/>
    <property type="molecule type" value="Genomic_DNA"/>
</dbReference>
<evidence type="ECO:0000256" key="1">
    <source>
        <dbReference type="ARBA" id="ARBA00000900"/>
    </source>
</evidence>